<dbReference type="Proteomes" id="UP000052230">
    <property type="component" value="Unassembled WGS sequence"/>
</dbReference>
<sequence>MYSAVRCQHRAPDVGFQRVAAQSDAQSRRIRSLDHRLHAIESELGSDALGQKTCQMWSGRWEQNPPTPTN</sequence>
<protein>
    <submittedName>
        <fullName evidence="1">Uncharacterized protein</fullName>
    </submittedName>
</protein>
<dbReference type="EMBL" id="CCXZ01000172">
    <property type="protein sequence ID" value="CEG17948.1"/>
    <property type="molecule type" value="Genomic_DNA"/>
</dbReference>
<dbReference type="AlphaFoldDB" id="A0A0U4YPY3"/>
<keyword evidence="2" id="KW-1185">Reference proteome</keyword>
<gene>
    <name evidence="1" type="ORF">XAC3562_750012</name>
</gene>
<evidence type="ECO:0000313" key="1">
    <source>
        <dbReference type="EMBL" id="CEG17948.1"/>
    </source>
</evidence>
<accession>A0A0U4YPY3</accession>
<comment type="caution">
    <text evidence="1">The sequence shown here is derived from an EMBL/GenBank/DDBJ whole genome shotgun (WGS) entry which is preliminary data.</text>
</comment>
<proteinExistence type="predicted"/>
<name>A0A0U4YPY3_XANCI</name>
<reference evidence="1 2" key="1">
    <citation type="submission" date="2014-09" db="EMBL/GenBank/DDBJ databases">
        <authorList>
            <person name="Regsiter A."/>
        </authorList>
    </citation>
    <scope>NUCLEOTIDE SEQUENCE [LARGE SCALE GENOMIC DNA]</scope>
</reference>
<organism evidence="1 2">
    <name type="scientific">Xanthomonas citri pv. citri</name>
    <dbReference type="NCBI Taxonomy" id="611301"/>
    <lineage>
        <taxon>Bacteria</taxon>
        <taxon>Pseudomonadati</taxon>
        <taxon>Pseudomonadota</taxon>
        <taxon>Gammaproteobacteria</taxon>
        <taxon>Lysobacterales</taxon>
        <taxon>Lysobacteraceae</taxon>
        <taxon>Xanthomonas</taxon>
    </lineage>
</organism>
<evidence type="ECO:0000313" key="2">
    <source>
        <dbReference type="Proteomes" id="UP000052230"/>
    </source>
</evidence>